<accession>A0A517WAS2</accession>
<organism evidence="4 5">
    <name type="scientific">Gimesia chilikensis</name>
    <dbReference type="NCBI Taxonomy" id="2605989"/>
    <lineage>
        <taxon>Bacteria</taxon>
        <taxon>Pseudomonadati</taxon>
        <taxon>Planctomycetota</taxon>
        <taxon>Planctomycetia</taxon>
        <taxon>Planctomycetales</taxon>
        <taxon>Planctomycetaceae</taxon>
        <taxon>Gimesia</taxon>
    </lineage>
</organism>
<evidence type="ECO:0000313" key="4">
    <source>
        <dbReference type="EMBL" id="QDU02354.1"/>
    </source>
</evidence>
<dbReference type="PANTHER" id="PTHR30093">
    <property type="entry name" value="GENERAL SECRETION PATHWAY PROTEIN G"/>
    <property type="match status" value="1"/>
</dbReference>
<feature type="region of interest" description="Disordered" evidence="1">
    <location>
        <begin position="84"/>
        <end position="105"/>
    </location>
</feature>
<sequence length="349" mass="37731">MQRVIPNRSTGTECVPDSKLRSGFTLIELLVVIAIIAILIALLLPAVQQARAAARRTQSRNHLKQLVLAAHNFQETHGHLPTSGGYDYAPPAADNSSPYETTSNGTVVPTPAVISNIAGSGPFQPRWGDPSDEPKYQLGSTFYSLLPYLEQSALFNDPILCYRTGVPAFHMPSRRSPVAVQTPATDSIYPGWSYDDDGAGPSARTDYAANDQVFRTTYSGWGKVYNFRDITDGTSNTIFFGEKAMAQSAYSAGVMYWDEPWVMGGTGGAGRCGDELYQDSVLNNFPDRASGAGWTEGSASCGGGNWGSPDSGGAQFALGDGSVRTFSYSFDRTIFRRLIRPQDGQVVEY</sequence>
<dbReference type="Pfam" id="PF07963">
    <property type="entry name" value="N_methyl"/>
    <property type="match status" value="1"/>
</dbReference>
<protein>
    <submittedName>
        <fullName evidence="4">Putative major pilin subunit</fullName>
    </submittedName>
</protein>
<dbReference type="RefSeq" id="WP_145039086.1">
    <property type="nucleotide sequence ID" value="NZ_CP036347.1"/>
</dbReference>
<dbReference type="Pfam" id="PF07596">
    <property type="entry name" value="SBP_bac_10"/>
    <property type="match status" value="1"/>
</dbReference>
<dbReference type="Gene3D" id="3.30.700.10">
    <property type="entry name" value="Glycoprotein, Type 4 Pilin"/>
    <property type="match status" value="1"/>
</dbReference>
<evidence type="ECO:0000313" key="5">
    <source>
        <dbReference type="Proteomes" id="UP000320722"/>
    </source>
</evidence>
<keyword evidence="2" id="KW-1133">Transmembrane helix</keyword>
<dbReference type="NCBIfam" id="TIGR04294">
    <property type="entry name" value="pre_pil_HX9DG"/>
    <property type="match status" value="1"/>
</dbReference>
<dbReference type="Proteomes" id="UP000320722">
    <property type="component" value="Chromosome"/>
</dbReference>
<dbReference type="InterPro" id="IPR011453">
    <property type="entry name" value="DUF1559"/>
</dbReference>
<feature type="transmembrane region" description="Helical" evidence="2">
    <location>
        <begin position="26"/>
        <end position="47"/>
    </location>
</feature>
<dbReference type="InterPro" id="IPR027558">
    <property type="entry name" value="Pre_pil_HX9DG_C"/>
</dbReference>
<dbReference type="NCBIfam" id="TIGR02532">
    <property type="entry name" value="IV_pilin_GFxxxE"/>
    <property type="match status" value="1"/>
</dbReference>
<dbReference type="InterPro" id="IPR045584">
    <property type="entry name" value="Pilin-like"/>
</dbReference>
<proteinExistence type="predicted"/>
<gene>
    <name evidence="4" type="ORF">V6x_20560</name>
</gene>
<evidence type="ECO:0000259" key="3">
    <source>
        <dbReference type="Pfam" id="PF07596"/>
    </source>
</evidence>
<reference evidence="4 5" key="1">
    <citation type="submission" date="2019-02" db="EMBL/GenBank/DDBJ databases">
        <title>Deep-cultivation of Planctomycetes and their phenomic and genomic characterization uncovers novel biology.</title>
        <authorList>
            <person name="Wiegand S."/>
            <person name="Jogler M."/>
            <person name="Boedeker C."/>
            <person name="Pinto D."/>
            <person name="Vollmers J."/>
            <person name="Rivas-Marin E."/>
            <person name="Kohn T."/>
            <person name="Peeters S.H."/>
            <person name="Heuer A."/>
            <person name="Rast P."/>
            <person name="Oberbeckmann S."/>
            <person name="Bunk B."/>
            <person name="Jeske O."/>
            <person name="Meyerdierks A."/>
            <person name="Storesund J.E."/>
            <person name="Kallscheuer N."/>
            <person name="Luecker S."/>
            <person name="Lage O.M."/>
            <person name="Pohl T."/>
            <person name="Merkel B.J."/>
            <person name="Hornburger P."/>
            <person name="Mueller R.-W."/>
            <person name="Bruemmer F."/>
            <person name="Labrenz M."/>
            <person name="Spormann A.M."/>
            <person name="Op den Camp H."/>
            <person name="Overmann J."/>
            <person name="Amann R."/>
            <person name="Jetten M.S.M."/>
            <person name="Mascher T."/>
            <person name="Medema M.H."/>
            <person name="Devos D.P."/>
            <person name="Kaster A.-K."/>
            <person name="Ovreas L."/>
            <person name="Rohde M."/>
            <person name="Galperin M.Y."/>
            <person name="Jogler C."/>
        </authorList>
    </citation>
    <scope>NUCLEOTIDE SEQUENCE [LARGE SCALE GENOMIC DNA]</scope>
    <source>
        <strain evidence="4 5">V6</strain>
    </source>
</reference>
<keyword evidence="2" id="KW-0472">Membrane</keyword>
<feature type="domain" description="DUF1559" evidence="3">
    <location>
        <begin position="48"/>
        <end position="332"/>
    </location>
</feature>
<dbReference type="SUPFAM" id="SSF54523">
    <property type="entry name" value="Pili subunits"/>
    <property type="match status" value="1"/>
</dbReference>
<dbReference type="AlphaFoldDB" id="A0A517WAS2"/>
<dbReference type="PROSITE" id="PS00409">
    <property type="entry name" value="PROKAR_NTER_METHYL"/>
    <property type="match status" value="1"/>
</dbReference>
<dbReference type="EMBL" id="CP036347">
    <property type="protein sequence ID" value="QDU02354.1"/>
    <property type="molecule type" value="Genomic_DNA"/>
</dbReference>
<keyword evidence="2" id="KW-0812">Transmembrane</keyword>
<evidence type="ECO:0000256" key="1">
    <source>
        <dbReference type="SAM" id="MobiDB-lite"/>
    </source>
</evidence>
<dbReference type="InterPro" id="IPR012902">
    <property type="entry name" value="N_methyl_site"/>
</dbReference>
<evidence type="ECO:0000256" key="2">
    <source>
        <dbReference type="SAM" id="Phobius"/>
    </source>
</evidence>
<dbReference type="PANTHER" id="PTHR30093:SF2">
    <property type="entry name" value="TYPE II SECRETION SYSTEM PROTEIN H"/>
    <property type="match status" value="1"/>
</dbReference>
<name>A0A517WAS2_9PLAN</name>
<feature type="compositionally biased region" description="Polar residues" evidence="1">
    <location>
        <begin position="94"/>
        <end position="105"/>
    </location>
</feature>